<feature type="transmembrane region" description="Helical" evidence="6">
    <location>
        <begin position="67"/>
        <end position="91"/>
    </location>
</feature>
<evidence type="ECO:0000259" key="7">
    <source>
        <dbReference type="Pfam" id="PF15982"/>
    </source>
</evidence>
<evidence type="ECO:0000313" key="9">
    <source>
        <dbReference type="Proteomes" id="UP000005203"/>
    </source>
</evidence>
<accession>A0A8B6Z8E3</accession>
<dbReference type="RefSeq" id="XP_006569570.1">
    <property type="nucleotide sequence ID" value="XM_006569507.3"/>
</dbReference>
<sequence>MPSQLSKCIDISCKEYSHHWRDSCLIAAAGLGIDALQECLKIYSTVYIVALLMKGKVPSKADIKKTILGLLQSTAFLSWSAFSYSVFICSLRRILGKFSLLTVSFLPSFLSSLSAIIIERPSRRSLLSLYVSNVATETLFKMGVERGYYSPISHGGTYIFATSIALLLYFYRSKPNKQVSLYKIFRIIVGKYEGNEYLKKENLSCETQNNSANEENNSRNLIKQHVLNKTSCKKNIFIKSLETYKKIIERLKQLKGKHISCSHPFSCVHYILKGSIQVFSYALSAQLVINLFFGTRKLITKPFLTREIIFRKGNLNLPMFLGGFTGLYRLISCLLRRFFKKDSSYYAIPAGLIGGLTFMIYSSNTIALYFMWKALQLLWNDLVEKKIVPEIKWFVIFLYCFSTAVLFHVAIFEPHLLRSSYWKFLYAISGGRIATMSREPLDIFGFETSKHLTDVLKKTNTIIKKSYIF</sequence>
<dbReference type="Proteomes" id="UP000005203">
    <property type="component" value="Linkage group LG5"/>
</dbReference>
<evidence type="ECO:0000256" key="1">
    <source>
        <dbReference type="ARBA" id="ARBA00004127"/>
    </source>
</evidence>
<dbReference type="Pfam" id="PF15982">
    <property type="entry name" value="TMEM135_C_rich"/>
    <property type="match status" value="1"/>
</dbReference>
<evidence type="ECO:0000313" key="10">
    <source>
        <dbReference type="RefSeq" id="XP_006569570.1"/>
    </source>
</evidence>
<dbReference type="InterPro" id="IPR031926">
    <property type="entry name" value="TMEM135_N"/>
</dbReference>
<dbReference type="PANTHER" id="PTHR12459:SF15">
    <property type="entry name" value="TRANSMEMBRANE PROTEIN 135"/>
    <property type="match status" value="1"/>
</dbReference>
<keyword evidence="5 6" id="KW-0472">Membrane</keyword>
<gene>
    <name evidence="8" type="primary">726102</name>
    <name evidence="10" type="synonym">LOC726102</name>
</gene>
<comment type="similarity">
    <text evidence="2">Belongs to the TMEM135 family.</text>
</comment>
<dbReference type="EnsemblMetazoa" id="XM_006569507">
    <property type="protein sequence ID" value="XP_006569570"/>
    <property type="gene ID" value="LOC726102"/>
</dbReference>
<reference evidence="10" key="2">
    <citation type="submission" date="2025-04" db="UniProtKB">
        <authorList>
            <consortium name="RefSeq"/>
        </authorList>
    </citation>
    <scope>IDENTIFICATION</scope>
    <source>
        <strain evidence="10">DH4</strain>
        <tissue evidence="10">Whole body</tissue>
    </source>
</reference>
<evidence type="ECO:0000256" key="6">
    <source>
        <dbReference type="SAM" id="Phobius"/>
    </source>
</evidence>
<dbReference type="GeneID" id="726102"/>
<feature type="transmembrane region" description="Helical" evidence="6">
    <location>
        <begin position="315"/>
        <end position="335"/>
    </location>
</feature>
<evidence type="ECO:0000256" key="3">
    <source>
        <dbReference type="ARBA" id="ARBA00022692"/>
    </source>
</evidence>
<dbReference type="KEGG" id="ame:726102"/>
<dbReference type="GO" id="GO:0012505">
    <property type="term" value="C:endomembrane system"/>
    <property type="evidence" value="ECO:0007669"/>
    <property type="project" value="UniProtKB-SubCell"/>
</dbReference>
<proteinExistence type="inferred from homology"/>
<dbReference type="OMA" id="HPWTDKC"/>
<evidence type="ECO:0000256" key="2">
    <source>
        <dbReference type="ARBA" id="ARBA00008924"/>
    </source>
</evidence>
<dbReference type="OrthoDB" id="291792at2759"/>
<feature type="transmembrane region" description="Helical" evidence="6">
    <location>
        <begin position="98"/>
        <end position="118"/>
    </location>
</feature>
<keyword evidence="4 6" id="KW-1133">Transmembrane helix</keyword>
<accession>A0A7M7LPK8</accession>
<dbReference type="InterPro" id="IPR026749">
    <property type="entry name" value="Tmem135"/>
</dbReference>
<evidence type="ECO:0000313" key="8">
    <source>
        <dbReference type="EnsemblMetazoa" id="XP_006569570"/>
    </source>
</evidence>
<name>A0A7M7LPK8_APIME</name>
<evidence type="ECO:0000256" key="4">
    <source>
        <dbReference type="ARBA" id="ARBA00022989"/>
    </source>
</evidence>
<comment type="subcellular location">
    <subcellularLocation>
        <location evidence="1">Endomembrane system</location>
        <topology evidence="1">Multi-pass membrane protein</topology>
    </subcellularLocation>
</comment>
<dbReference type="PANTHER" id="PTHR12459">
    <property type="entry name" value="TRANSMEMBRANE PROTEIN 135-RELATED"/>
    <property type="match status" value="1"/>
</dbReference>
<protein>
    <submittedName>
        <fullName evidence="10">Transmembrane protein 135</fullName>
    </submittedName>
</protein>
<organism evidence="8">
    <name type="scientific">Apis mellifera</name>
    <name type="common">Honeybee</name>
    <dbReference type="NCBI Taxonomy" id="7460"/>
    <lineage>
        <taxon>Eukaryota</taxon>
        <taxon>Metazoa</taxon>
        <taxon>Ecdysozoa</taxon>
        <taxon>Arthropoda</taxon>
        <taxon>Hexapoda</taxon>
        <taxon>Insecta</taxon>
        <taxon>Pterygota</taxon>
        <taxon>Neoptera</taxon>
        <taxon>Endopterygota</taxon>
        <taxon>Hymenoptera</taxon>
        <taxon>Apocrita</taxon>
        <taxon>Aculeata</taxon>
        <taxon>Apoidea</taxon>
        <taxon>Anthophila</taxon>
        <taxon>Apidae</taxon>
        <taxon>Apis</taxon>
    </lineage>
</organism>
<keyword evidence="9" id="KW-1185">Reference proteome</keyword>
<dbReference type="AlphaFoldDB" id="A0A7M7LPK8"/>
<evidence type="ECO:0000256" key="5">
    <source>
        <dbReference type="ARBA" id="ARBA00023136"/>
    </source>
</evidence>
<keyword evidence="3 6" id="KW-0812">Transmembrane</keyword>
<feature type="domain" description="Transmembrane protein 135 N-terminal" evidence="7">
    <location>
        <begin position="12"/>
        <end position="144"/>
    </location>
</feature>
<feature type="transmembrane region" description="Helical" evidence="6">
    <location>
        <begin position="347"/>
        <end position="371"/>
    </location>
</feature>
<feature type="transmembrane region" description="Helical" evidence="6">
    <location>
        <begin position="152"/>
        <end position="171"/>
    </location>
</feature>
<reference evidence="8" key="1">
    <citation type="submission" date="2021-01" db="UniProtKB">
        <authorList>
            <consortium name="EnsemblMetazoa"/>
        </authorList>
    </citation>
    <scope>IDENTIFICATION</scope>
    <source>
        <strain evidence="8">DH4</strain>
    </source>
</reference>
<feature type="transmembrane region" description="Helical" evidence="6">
    <location>
        <begin position="391"/>
        <end position="412"/>
    </location>
</feature>